<accession>A0ABT0PCR8</accession>
<keyword evidence="2 5" id="KW-0540">Nuclease</keyword>
<organism evidence="10 11">
    <name type="scientific">Parendozoicomonas callyspongiae</name>
    <dbReference type="NCBI Taxonomy" id="2942213"/>
    <lineage>
        <taxon>Bacteria</taxon>
        <taxon>Pseudomonadati</taxon>
        <taxon>Pseudomonadota</taxon>
        <taxon>Gammaproteobacteria</taxon>
        <taxon>Oceanospirillales</taxon>
        <taxon>Endozoicomonadaceae</taxon>
        <taxon>Parendozoicomonas</taxon>
    </lineage>
</organism>
<dbReference type="InterPro" id="IPR003753">
    <property type="entry name" value="Exonuc_VII_L"/>
</dbReference>
<dbReference type="PANTHER" id="PTHR30008">
    <property type="entry name" value="EXODEOXYRIBONUCLEASE 7 LARGE SUBUNIT"/>
    <property type="match status" value="1"/>
</dbReference>
<dbReference type="PANTHER" id="PTHR30008:SF0">
    <property type="entry name" value="EXODEOXYRIBONUCLEASE 7 LARGE SUBUNIT"/>
    <property type="match status" value="1"/>
</dbReference>
<reference evidence="10 11" key="1">
    <citation type="submission" date="2022-05" db="EMBL/GenBank/DDBJ databases">
        <authorList>
            <person name="Park J.-S."/>
        </authorList>
    </citation>
    <scope>NUCLEOTIDE SEQUENCE [LARGE SCALE GENOMIC DNA]</scope>
    <source>
        <strain evidence="10 11">2012CJ34-2</strain>
    </source>
</reference>
<evidence type="ECO:0000259" key="8">
    <source>
        <dbReference type="Pfam" id="PF02601"/>
    </source>
</evidence>
<dbReference type="EC" id="3.1.11.6" evidence="5"/>
<dbReference type="RefSeq" id="WP_249697840.1">
    <property type="nucleotide sequence ID" value="NZ_JAMFLX010000003.1"/>
</dbReference>
<dbReference type="InterPro" id="IPR020579">
    <property type="entry name" value="Exonuc_VII_lsu_C"/>
</dbReference>
<comment type="subunit">
    <text evidence="5">Heterooligomer composed of large and small subunits.</text>
</comment>
<evidence type="ECO:0000256" key="2">
    <source>
        <dbReference type="ARBA" id="ARBA00022722"/>
    </source>
</evidence>
<evidence type="ECO:0000313" key="11">
    <source>
        <dbReference type="Proteomes" id="UP001203338"/>
    </source>
</evidence>
<dbReference type="GO" id="GO:0008855">
    <property type="term" value="F:exodeoxyribonuclease VII activity"/>
    <property type="evidence" value="ECO:0007669"/>
    <property type="project" value="UniProtKB-EC"/>
</dbReference>
<evidence type="ECO:0000256" key="7">
    <source>
        <dbReference type="SAM" id="Coils"/>
    </source>
</evidence>
<evidence type="ECO:0000256" key="1">
    <source>
        <dbReference type="ARBA" id="ARBA00022490"/>
    </source>
</evidence>
<evidence type="ECO:0000313" key="10">
    <source>
        <dbReference type="EMBL" id="MCL6269011.1"/>
    </source>
</evidence>
<evidence type="ECO:0000256" key="6">
    <source>
        <dbReference type="RuleBase" id="RU004355"/>
    </source>
</evidence>
<keyword evidence="4 5" id="KW-0269">Exonuclease</keyword>
<comment type="subcellular location">
    <subcellularLocation>
        <location evidence="5 6">Cytoplasm</location>
    </subcellularLocation>
</comment>
<keyword evidence="3 5" id="KW-0378">Hydrolase</keyword>
<feature type="domain" description="OB-fold nucleic acid binding" evidence="9">
    <location>
        <begin position="24"/>
        <end position="117"/>
    </location>
</feature>
<comment type="catalytic activity">
    <reaction evidence="5 6">
        <text>Exonucleolytic cleavage in either 5'- to 3'- or 3'- to 5'-direction to yield nucleoside 5'-phosphates.</text>
        <dbReference type="EC" id="3.1.11.6"/>
    </reaction>
</comment>
<dbReference type="EMBL" id="JAMFLX010000003">
    <property type="protein sequence ID" value="MCL6269011.1"/>
    <property type="molecule type" value="Genomic_DNA"/>
</dbReference>
<sequence>MPYDFDPLGYNNTAPAKPGERRILSVSDLNRQAKRLLEVSFPSIWVEGELSNIARPRSGHWYFTLKDANAQVRCAMFRNANMRIRFQPSEGQQVLIRAKVSLYEGRGDYQLIAEHMEEAGAGALQRAFEELKNKLAREGLFDSELKKPLPSMPSHIAVITSPTGAAIQDILTVFKRRYPALRITVIPTAVQGQEAAAQIVHALSLAAQLPDLDAIITGRGGGSMEDLWPFNEEVVARAIAACPIPIVSAVGHEVDFTIADFVADYRAPTPSAAAEVLSPDQQELSNIVTGYQSLLERHIQNRLNQHQQQLTHLRNRLRHPGERLREQSQRLDDLDIRLRQAIQNKLHRDRASLTQNREQLFQHSPSSTLKRLETLQQQLEQRLKQSINTNISRLRQKLANSAGKLNAISPLATLQRGYAIVQDEEGKVVTESQQVAPGDRVRARLAKGELLCTVEESHS</sequence>
<comment type="caution">
    <text evidence="10">The sequence shown here is derived from an EMBL/GenBank/DDBJ whole genome shotgun (WGS) entry which is preliminary data.</text>
</comment>
<proteinExistence type="inferred from homology"/>
<dbReference type="Pfam" id="PF13742">
    <property type="entry name" value="tRNA_anti_2"/>
    <property type="match status" value="1"/>
</dbReference>
<protein>
    <recommendedName>
        <fullName evidence="5">Exodeoxyribonuclease 7 large subunit</fullName>
        <ecNumber evidence="5">3.1.11.6</ecNumber>
    </recommendedName>
    <alternativeName>
        <fullName evidence="5">Exodeoxyribonuclease VII large subunit</fullName>
        <shortName evidence="5">Exonuclease VII large subunit</shortName>
    </alternativeName>
</protein>
<dbReference type="CDD" id="cd04489">
    <property type="entry name" value="ExoVII_LU_OBF"/>
    <property type="match status" value="1"/>
</dbReference>
<dbReference type="HAMAP" id="MF_00378">
    <property type="entry name" value="Exonuc_7_L"/>
    <property type="match status" value="1"/>
</dbReference>
<evidence type="ECO:0000256" key="3">
    <source>
        <dbReference type="ARBA" id="ARBA00022801"/>
    </source>
</evidence>
<name>A0ABT0PCR8_9GAMM</name>
<evidence type="ECO:0000259" key="9">
    <source>
        <dbReference type="Pfam" id="PF13742"/>
    </source>
</evidence>
<keyword evidence="1 5" id="KW-0963">Cytoplasm</keyword>
<keyword evidence="11" id="KW-1185">Reference proteome</keyword>
<feature type="coiled-coil region" evidence="7">
    <location>
        <begin position="296"/>
        <end position="344"/>
    </location>
</feature>
<gene>
    <name evidence="5 10" type="primary">xseA</name>
    <name evidence="10" type="ORF">M3P05_03520</name>
</gene>
<evidence type="ECO:0000256" key="4">
    <source>
        <dbReference type="ARBA" id="ARBA00022839"/>
    </source>
</evidence>
<dbReference type="Proteomes" id="UP001203338">
    <property type="component" value="Unassembled WGS sequence"/>
</dbReference>
<dbReference type="Pfam" id="PF02601">
    <property type="entry name" value="Exonuc_VII_L"/>
    <property type="match status" value="1"/>
</dbReference>
<comment type="function">
    <text evidence="5">Bidirectionally degrades single-stranded DNA into large acid-insoluble oligonucleotides, which are then degraded further into small acid-soluble oligonucleotides.</text>
</comment>
<comment type="similarity">
    <text evidence="5 6">Belongs to the XseA family.</text>
</comment>
<evidence type="ECO:0000256" key="5">
    <source>
        <dbReference type="HAMAP-Rule" id="MF_00378"/>
    </source>
</evidence>
<dbReference type="NCBIfam" id="TIGR00237">
    <property type="entry name" value="xseA"/>
    <property type="match status" value="1"/>
</dbReference>
<dbReference type="InterPro" id="IPR025824">
    <property type="entry name" value="OB-fold_nuc-bd_dom"/>
</dbReference>
<feature type="domain" description="Exonuclease VII large subunit C-terminal" evidence="8">
    <location>
        <begin position="140"/>
        <end position="452"/>
    </location>
</feature>
<keyword evidence="7" id="KW-0175">Coiled coil</keyword>